<keyword evidence="3" id="KW-1185">Reference proteome</keyword>
<dbReference type="RefSeq" id="XP_024335062.1">
    <property type="nucleotide sequence ID" value="XM_024477148.1"/>
</dbReference>
<reference evidence="2 3" key="1">
    <citation type="submission" date="2017-04" db="EMBL/GenBank/DDBJ databases">
        <title>Genome Sequence of the Model Brown-Rot Fungus Postia placenta SB12.</title>
        <authorList>
            <consortium name="DOE Joint Genome Institute"/>
            <person name="Gaskell J."/>
            <person name="Kersten P."/>
            <person name="Larrondo L.F."/>
            <person name="Canessa P."/>
            <person name="Martinez D."/>
            <person name="Hibbett D."/>
            <person name="Schmoll M."/>
            <person name="Kubicek C.P."/>
            <person name="Martinez A.T."/>
            <person name="Yadav J."/>
            <person name="Master E."/>
            <person name="Magnuson J.K."/>
            <person name="James T."/>
            <person name="Yaver D."/>
            <person name="Berka R."/>
            <person name="Labutti K."/>
            <person name="Lipzen A."/>
            <person name="Aerts A."/>
            <person name="Barry K."/>
            <person name="Henrissat B."/>
            <person name="Blanchette R."/>
            <person name="Grigoriev I."/>
            <person name="Cullen D."/>
        </authorList>
    </citation>
    <scope>NUCLEOTIDE SEQUENCE [LARGE SCALE GENOMIC DNA]</scope>
    <source>
        <strain evidence="2 3">MAD-698-R-SB12</strain>
    </source>
</reference>
<evidence type="ECO:0000313" key="2">
    <source>
        <dbReference type="EMBL" id="OSX58268.1"/>
    </source>
</evidence>
<dbReference type="EMBL" id="KZ110605">
    <property type="protein sequence ID" value="OSX58268.1"/>
    <property type="molecule type" value="Genomic_DNA"/>
</dbReference>
<accession>A0A1X6MPH2</accession>
<dbReference type="GeneID" id="36322098"/>
<name>A0A1X6MPH2_9APHY</name>
<evidence type="ECO:0000256" key="1">
    <source>
        <dbReference type="SAM" id="MobiDB-lite"/>
    </source>
</evidence>
<protein>
    <submittedName>
        <fullName evidence="2">Uncharacterized protein</fullName>
    </submittedName>
</protein>
<evidence type="ECO:0000313" key="3">
    <source>
        <dbReference type="Proteomes" id="UP000194127"/>
    </source>
</evidence>
<gene>
    <name evidence="2" type="ORF">POSPLADRAFT_1036367</name>
</gene>
<dbReference type="AlphaFoldDB" id="A0A1X6MPH2"/>
<feature type="region of interest" description="Disordered" evidence="1">
    <location>
        <begin position="160"/>
        <end position="196"/>
    </location>
</feature>
<dbReference type="Proteomes" id="UP000194127">
    <property type="component" value="Unassembled WGS sequence"/>
</dbReference>
<feature type="compositionally biased region" description="Gly residues" evidence="1">
    <location>
        <begin position="164"/>
        <end position="174"/>
    </location>
</feature>
<feature type="compositionally biased region" description="Basic and acidic residues" evidence="1">
    <location>
        <begin position="179"/>
        <end position="196"/>
    </location>
</feature>
<sequence>MSNLGLYRGRREGLSTECSICIWESVLARTLACLGTRSSCYQIMRFETRSIIKFVADVGRRHAIVSAYMHHNQHESSGTVEALMLSVRLHSSNADVIEVPDKQTSGQGLCGDQRPPRERPTLATTVGVRIPLEASTVYVSRRQDLSQSVFRCTLRRTGQMQDGRGQGTKGGHGVAGWRVGKEPKRTGEGGRSARSEIGDLDWDAGLLTSAPVSAAGRGGAWRGVTRDRAEGWGDSGGRGGVCLLEPPPLSGRTESAARPSLRLVSFRRWISDVLCDPFETSSLRAEERASVAVDSPLVSPRNGPRSRLPAGFAISRLSFPCASRTALPSGLSAAPTRIHAQTHWQVTIGLSETQVANAQWRDAVGPGYAIEPLIVRSPTCIRFPVYAPDLSIRAQE</sequence>
<proteinExistence type="predicted"/>
<organism evidence="2 3">
    <name type="scientific">Postia placenta MAD-698-R-SB12</name>
    <dbReference type="NCBI Taxonomy" id="670580"/>
    <lineage>
        <taxon>Eukaryota</taxon>
        <taxon>Fungi</taxon>
        <taxon>Dikarya</taxon>
        <taxon>Basidiomycota</taxon>
        <taxon>Agaricomycotina</taxon>
        <taxon>Agaricomycetes</taxon>
        <taxon>Polyporales</taxon>
        <taxon>Adustoporiaceae</taxon>
        <taxon>Rhodonia</taxon>
    </lineage>
</organism>